<dbReference type="Proteomes" id="UP000032809">
    <property type="component" value="Chromosome I"/>
</dbReference>
<evidence type="ECO:0000256" key="3">
    <source>
        <dbReference type="PIRNR" id="PIRNR001365"/>
    </source>
</evidence>
<protein>
    <submittedName>
        <fullName evidence="6">N-acetylneuraminate lyase</fullName>
        <ecNumber evidence="6">4.1.3.3</ecNumber>
    </submittedName>
</protein>
<reference evidence="7" key="1">
    <citation type="submission" date="2014-11" db="EMBL/GenBank/DDBJ databases">
        <authorList>
            <person name="Wibberg D."/>
        </authorList>
    </citation>
    <scope>NUCLEOTIDE SEQUENCE [LARGE SCALE GENOMIC DNA]</scope>
    <source>
        <strain evidence="7">L3</strain>
    </source>
</reference>
<dbReference type="AlphaFoldDB" id="A0A0C7NQF1"/>
<dbReference type="PIRSF" id="PIRSF001365">
    <property type="entry name" value="DHDPS"/>
    <property type="match status" value="1"/>
</dbReference>
<evidence type="ECO:0000256" key="4">
    <source>
        <dbReference type="PIRSR" id="PIRSR001365-1"/>
    </source>
</evidence>
<name>A0A0C7NQF1_DEFTU</name>
<dbReference type="KEGG" id="dtn:DTL3_0813"/>
<evidence type="ECO:0000313" key="7">
    <source>
        <dbReference type="Proteomes" id="UP000032809"/>
    </source>
</evidence>
<dbReference type="PRINTS" id="PR00146">
    <property type="entry name" value="DHPICSNTHASE"/>
</dbReference>
<keyword evidence="7" id="KW-1185">Reference proteome</keyword>
<feature type="active site" description="Schiff-base intermediate with substrate" evidence="4">
    <location>
        <position position="158"/>
    </location>
</feature>
<organism evidence="6 7">
    <name type="scientific">Defluviitoga tunisiensis</name>
    <dbReference type="NCBI Taxonomy" id="1006576"/>
    <lineage>
        <taxon>Bacteria</taxon>
        <taxon>Thermotogati</taxon>
        <taxon>Thermotogota</taxon>
        <taxon>Thermotogae</taxon>
        <taxon>Petrotogales</taxon>
        <taxon>Petrotogaceae</taxon>
        <taxon>Defluviitoga</taxon>
    </lineage>
</organism>
<comment type="similarity">
    <text evidence="1 3">Belongs to the DapA family.</text>
</comment>
<gene>
    <name evidence="6" type="primary">dapA1</name>
    <name evidence="6" type="ORF">DTL3_0813</name>
</gene>
<dbReference type="InterPro" id="IPR002220">
    <property type="entry name" value="DapA-like"/>
</dbReference>
<dbReference type="EMBL" id="LN824141">
    <property type="protein sequence ID" value="CEP78122.1"/>
    <property type="molecule type" value="Genomic_DNA"/>
</dbReference>
<dbReference type="EC" id="4.1.3.3" evidence="6"/>
<dbReference type="CDD" id="cd00408">
    <property type="entry name" value="DHDPS-like"/>
    <property type="match status" value="1"/>
</dbReference>
<evidence type="ECO:0000256" key="1">
    <source>
        <dbReference type="ARBA" id="ARBA00007592"/>
    </source>
</evidence>
<accession>A0A0C7NQF1</accession>
<keyword evidence="2 3" id="KW-0456">Lyase</keyword>
<dbReference type="SUPFAM" id="SSF51569">
    <property type="entry name" value="Aldolase"/>
    <property type="match status" value="1"/>
</dbReference>
<dbReference type="InterPro" id="IPR013785">
    <property type="entry name" value="Aldolase_TIM"/>
</dbReference>
<dbReference type="PANTHER" id="PTHR12128:SF66">
    <property type="entry name" value="4-HYDROXY-2-OXOGLUTARATE ALDOLASE, MITOCHONDRIAL"/>
    <property type="match status" value="1"/>
</dbReference>
<dbReference type="SMART" id="SM01130">
    <property type="entry name" value="DHDPS"/>
    <property type="match status" value="1"/>
</dbReference>
<evidence type="ECO:0000313" key="6">
    <source>
        <dbReference type="EMBL" id="CEP78122.1"/>
    </source>
</evidence>
<evidence type="ECO:0000256" key="5">
    <source>
        <dbReference type="PIRSR" id="PIRSR001365-2"/>
    </source>
</evidence>
<dbReference type="GO" id="GO:0008747">
    <property type="term" value="F:N-acetylneuraminate lyase activity"/>
    <property type="evidence" value="ECO:0007669"/>
    <property type="project" value="UniProtKB-EC"/>
</dbReference>
<dbReference type="STRING" id="1006576.DTL3_0813"/>
<dbReference type="RefSeq" id="WP_045087637.1">
    <property type="nucleotide sequence ID" value="NZ_LN824141.1"/>
</dbReference>
<dbReference type="GO" id="GO:0008840">
    <property type="term" value="F:4-hydroxy-tetrahydrodipicolinate synthase activity"/>
    <property type="evidence" value="ECO:0007669"/>
    <property type="project" value="TreeGrafter"/>
</dbReference>
<dbReference type="PANTHER" id="PTHR12128">
    <property type="entry name" value="DIHYDRODIPICOLINATE SYNTHASE"/>
    <property type="match status" value="1"/>
</dbReference>
<dbReference type="OrthoDB" id="9771791at2"/>
<proteinExistence type="inferred from homology"/>
<dbReference type="Gene3D" id="3.20.20.70">
    <property type="entry name" value="Aldolase class I"/>
    <property type="match status" value="1"/>
</dbReference>
<feature type="active site" description="Proton donor/acceptor" evidence="4">
    <location>
        <position position="131"/>
    </location>
</feature>
<dbReference type="HOGENOM" id="CLU_049343_7_0_0"/>
<dbReference type="Pfam" id="PF00701">
    <property type="entry name" value="DHDPS"/>
    <property type="match status" value="1"/>
</dbReference>
<evidence type="ECO:0000256" key="2">
    <source>
        <dbReference type="ARBA" id="ARBA00023239"/>
    </source>
</evidence>
<feature type="binding site" evidence="5">
    <location>
        <position position="201"/>
    </location>
    <ligand>
        <name>pyruvate</name>
        <dbReference type="ChEBI" id="CHEBI:15361"/>
    </ligand>
</feature>
<sequence>MFEGIFTSLITPFNEENKVDLERLNNLLFYLNDKVHGFFILGTYGSTALLCEDEKKEIIKHVLKNSSNKKVIVHAGESNPDTSVKLAQFAQSQGANAVAFVPPYFYGYSEEEIILYFQKILREITIPVFVYLNPPRVGYNLSVQCIHQLAEIGIYGIKDTTNNLNYFYDLSTNVDLEKFNYLSGSEMYLNPTMFHGGKGAISAMSNVFPEYVVNVYDSLKNRNMESYKESMKYLFAYRKIRKVGQGIPVVHAMLNLKGIDVGYPRFPFKYDEGLVNKVSELIKCLRTNQID</sequence>